<feature type="domain" description="FAD-binding PCMH-type" evidence="4">
    <location>
        <begin position="1"/>
        <end position="178"/>
    </location>
</feature>
<proteinExistence type="predicted"/>
<keyword evidence="6" id="KW-1185">Reference proteome</keyword>
<dbReference type="Pfam" id="PF00941">
    <property type="entry name" value="FAD_binding_5"/>
    <property type="match status" value="1"/>
</dbReference>
<evidence type="ECO:0000256" key="1">
    <source>
        <dbReference type="ARBA" id="ARBA00022630"/>
    </source>
</evidence>
<dbReference type="InterPro" id="IPR016166">
    <property type="entry name" value="FAD-bd_PCMH"/>
</dbReference>
<gene>
    <name evidence="5" type="ORF">HEQ75_04425</name>
</gene>
<dbReference type="PANTHER" id="PTHR42659:SF2">
    <property type="entry name" value="XANTHINE DEHYDROGENASE SUBUNIT C-RELATED"/>
    <property type="match status" value="1"/>
</dbReference>
<dbReference type="InterPro" id="IPR051312">
    <property type="entry name" value="Diverse_Substr_Oxidored"/>
</dbReference>
<dbReference type="SUPFAM" id="SSF56176">
    <property type="entry name" value="FAD-binding/transporter-associated domain-like"/>
    <property type="match status" value="1"/>
</dbReference>
<comment type="caution">
    <text evidence="5">The sequence shown here is derived from an EMBL/GenBank/DDBJ whole genome shotgun (WGS) entry which is preliminary data.</text>
</comment>
<keyword evidence="2" id="KW-0274">FAD</keyword>
<dbReference type="SMART" id="SM01092">
    <property type="entry name" value="CO_deh_flav_C"/>
    <property type="match status" value="1"/>
</dbReference>
<keyword evidence="1" id="KW-0285">Flavoprotein</keyword>
<dbReference type="EMBL" id="JAAVNE010000004">
    <property type="protein sequence ID" value="NKC30096.1"/>
    <property type="molecule type" value="Genomic_DNA"/>
</dbReference>
<keyword evidence="3" id="KW-0560">Oxidoreductase</keyword>
<dbReference type="RefSeq" id="WP_168027714.1">
    <property type="nucleotide sequence ID" value="NZ_JAAVNE010000004.1"/>
</dbReference>
<dbReference type="Proteomes" id="UP000787635">
    <property type="component" value="Unassembled WGS sequence"/>
</dbReference>
<evidence type="ECO:0000313" key="6">
    <source>
        <dbReference type="Proteomes" id="UP000787635"/>
    </source>
</evidence>
<dbReference type="InterPro" id="IPR036683">
    <property type="entry name" value="CO_DH_flav_C_dom_sf"/>
</dbReference>
<evidence type="ECO:0000313" key="5">
    <source>
        <dbReference type="EMBL" id="NKC30096.1"/>
    </source>
</evidence>
<dbReference type="InterPro" id="IPR016167">
    <property type="entry name" value="FAD-bd_PCMH_sub1"/>
</dbReference>
<dbReference type="Pfam" id="PF03450">
    <property type="entry name" value="CO_deh_flav_C"/>
    <property type="match status" value="1"/>
</dbReference>
<dbReference type="Gene3D" id="3.30.390.50">
    <property type="entry name" value="CO dehydrogenase flavoprotein, C-terminal domain"/>
    <property type="match status" value="1"/>
</dbReference>
<dbReference type="PANTHER" id="PTHR42659">
    <property type="entry name" value="XANTHINE DEHYDROGENASE SUBUNIT C-RELATED"/>
    <property type="match status" value="1"/>
</dbReference>
<evidence type="ECO:0000259" key="4">
    <source>
        <dbReference type="PROSITE" id="PS51387"/>
    </source>
</evidence>
<dbReference type="PROSITE" id="PS51387">
    <property type="entry name" value="FAD_PCMH"/>
    <property type="match status" value="1"/>
</dbReference>
<dbReference type="InterPro" id="IPR005107">
    <property type="entry name" value="CO_DH_flav_C"/>
</dbReference>
<evidence type="ECO:0000256" key="2">
    <source>
        <dbReference type="ARBA" id="ARBA00022827"/>
    </source>
</evidence>
<dbReference type="InterPro" id="IPR002346">
    <property type="entry name" value="Mopterin_DH_FAD-bd"/>
</dbReference>
<dbReference type="InterPro" id="IPR036318">
    <property type="entry name" value="FAD-bd_PCMH-like_sf"/>
</dbReference>
<protein>
    <submittedName>
        <fullName evidence="5">Xanthine dehydrogenase family protein subunit M</fullName>
    </submittedName>
</protein>
<reference evidence="5 6" key="1">
    <citation type="submission" date="2020-03" db="EMBL/GenBank/DDBJ databases">
        <title>Roseomonas selenitidurans sp. nov. isolated from urban soil.</title>
        <authorList>
            <person name="Liu H."/>
        </authorList>
    </citation>
    <scope>NUCLEOTIDE SEQUENCE [LARGE SCALE GENOMIC DNA]</scope>
    <source>
        <strain evidence="5 6">BU-1</strain>
    </source>
</reference>
<name>A0ABX1DZ15_9PROT</name>
<dbReference type="InterPro" id="IPR016169">
    <property type="entry name" value="FAD-bd_PCMH_sub2"/>
</dbReference>
<dbReference type="SUPFAM" id="SSF55447">
    <property type="entry name" value="CO dehydrogenase flavoprotein C-terminal domain-like"/>
    <property type="match status" value="1"/>
</dbReference>
<dbReference type="Gene3D" id="3.30.43.10">
    <property type="entry name" value="Uridine Diphospho-n-acetylenolpyruvylglucosamine Reductase, domain 2"/>
    <property type="match status" value="1"/>
</dbReference>
<accession>A0ABX1DZ15</accession>
<dbReference type="Gene3D" id="3.30.465.10">
    <property type="match status" value="1"/>
</dbReference>
<organism evidence="5 6">
    <name type="scientific">Falsiroseomonas selenitidurans</name>
    <dbReference type="NCBI Taxonomy" id="2716335"/>
    <lineage>
        <taxon>Bacteria</taxon>
        <taxon>Pseudomonadati</taxon>
        <taxon>Pseudomonadota</taxon>
        <taxon>Alphaproteobacteria</taxon>
        <taxon>Acetobacterales</taxon>
        <taxon>Roseomonadaceae</taxon>
        <taxon>Falsiroseomonas</taxon>
    </lineage>
</organism>
<evidence type="ECO:0000256" key="3">
    <source>
        <dbReference type="ARBA" id="ARBA00023002"/>
    </source>
</evidence>
<sequence length="289" mass="30220">MKPAAFDWHAPTLLAEALALKAGHGEAARFLAGGQSLVPAMNFRVAQPAVLIDLNRVAVLDHLGFEEDGTLAIGALCRYRRLERDAEVARRLPLLAEALAEVAHPQIRTRGTLGGNLCHADPASEMPAVMLALEARLVLRRAGGIRQVAAAEFFLGPLATALAEDEMLAEIRIPPLPPGSGTAFLEVARRRGDYAMMGVAVVLRRGPDGRCDLARIALCSAGPTPMAAPRAAAALLGQALEPAAFAAAAALAVQEIAPMGSVQASPAYQRHLAGVLLPRALARAAERAA</sequence>